<dbReference type="Proteomes" id="UP000218334">
    <property type="component" value="Unassembled WGS sequence"/>
</dbReference>
<keyword evidence="2" id="KW-1185">Reference proteome</keyword>
<dbReference type="EMBL" id="KZ293530">
    <property type="protein sequence ID" value="PBK58645.1"/>
    <property type="molecule type" value="Genomic_DNA"/>
</dbReference>
<proteinExistence type="predicted"/>
<accession>A0A2H3AI95</accession>
<reference evidence="2" key="1">
    <citation type="journal article" date="2017" name="Nat. Ecol. Evol.">
        <title>Genome expansion and lineage-specific genetic innovations in the forest pathogenic fungi Armillaria.</title>
        <authorList>
            <person name="Sipos G."/>
            <person name="Prasanna A.N."/>
            <person name="Walter M.C."/>
            <person name="O'Connor E."/>
            <person name="Balint B."/>
            <person name="Krizsan K."/>
            <person name="Kiss B."/>
            <person name="Hess J."/>
            <person name="Varga T."/>
            <person name="Slot J."/>
            <person name="Riley R."/>
            <person name="Boka B."/>
            <person name="Rigling D."/>
            <person name="Barry K."/>
            <person name="Lee J."/>
            <person name="Mihaltcheva S."/>
            <person name="LaButti K."/>
            <person name="Lipzen A."/>
            <person name="Waldron R."/>
            <person name="Moloney N.M."/>
            <person name="Sperisen C."/>
            <person name="Kredics L."/>
            <person name="Vagvoelgyi C."/>
            <person name="Patrignani A."/>
            <person name="Fitzpatrick D."/>
            <person name="Nagy I."/>
            <person name="Doyle S."/>
            <person name="Anderson J.B."/>
            <person name="Grigoriev I.V."/>
            <person name="Gueldener U."/>
            <person name="Muensterkoetter M."/>
            <person name="Nagy L.G."/>
        </authorList>
    </citation>
    <scope>NUCLEOTIDE SEQUENCE [LARGE SCALE GENOMIC DNA]</scope>
    <source>
        <strain evidence="2">28-4</strain>
    </source>
</reference>
<name>A0A2H3AI95_9AGAR</name>
<gene>
    <name evidence="1" type="ORF">ARMSODRAFT_104077</name>
</gene>
<dbReference type="AlphaFoldDB" id="A0A2H3AI95"/>
<sequence>MEKMNRSLVCPAYVGVRFPEPGRYWFTRLPAALVRGVYPGSMLSFEALAQGFYDLPDRYLHMLLAAPRLYNLILYPLCTKSNFARLDWGLRRTRPSLKKFLFIKPGGNLSVESQPKNDLGAKIS</sequence>
<evidence type="ECO:0000313" key="1">
    <source>
        <dbReference type="EMBL" id="PBK58645.1"/>
    </source>
</evidence>
<protein>
    <submittedName>
        <fullName evidence="1">Uncharacterized protein</fullName>
    </submittedName>
</protein>
<organism evidence="1 2">
    <name type="scientific">Armillaria solidipes</name>
    <dbReference type="NCBI Taxonomy" id="1076256"/>
    <lineage>
        <taxon>Eukaryota</taxon>
        <taxon>Fungi</taxon>
        <taxon>Dikarya</taxon>
        <taxon>Basidiomycota</taxon>
        <taxon>Agaricomycotina</taxon>
        <taxon>Agaricomycetes</taxon>
        <taxon>Agaricomycetidae</taxon>
        <taxon>Agaricales</taxon>
        <taxon>Marasmiineae</taxon>
        <taxon>Physalacriaceae</taxon>
        <taxon>Armillaria</taxon>
    </lineage>
</organism>
<evidence type="ECO:0000313" key="2">
    <source>
        <dbReference type="Proteomes" id="UP000218334"/>
    </source>
</evidence>